<dbReference type="GO" id="GO:0009253">
    <property type="term" value="P:peptidoglycan catabolic process"/>
    <property type="evidence" value="ECO:0007669"/>
    <property type="project" value="InterPro"/>
</dbReference>
<protein>
    <recommendedName>
        <fullName evidence="2">N-acetylmuramoyl-L-alanine amidase</fullName>
        <ecNumber evidence="2">3.5.1.28</ecNumber>
    </recommendedName>
</protein>
<dbReference type="EMBL" id="FNSL01000001">
    <property type="protein sequence ID" value="SEB37168.1"/>
    <property type="molecule type" value="Genomic_DNA"/>
</dbReference>
<name>A0A1H4IV39_9HYPH</name>
<keyword evidence="3" id="KW-0378">Hydrolase</keyword>
<accession>A0A1H4IV39</accession>
<dbReference type="PANTHER" id="PTHR30404:SF0">
    <property type="entry name" value="N-ACETYLMURAMOYL-L-ALANINE AMIDASE AMIC"/>
    <property type="match status" value="1"/>
</dbReference>
<dbReference type="InterPro" id="IPR050695">
    <property type="entry name" value="N-acetylmuramoyl_amidase_3"/>
</dbReference>
<dbReference type="Proteomes" id="UP000199064">
    <property type="component" value="Unassembled WGS sequence"/>
</dbReference>
<dbReference type="SMART" id="SM00646">
    <property type="entry name" value="Ami_3"/>
    <property type="match status" value="1"/>
</dbReference>
<reference evidence="6" key="1">
    <citation type="submission" date="2016-10" db="EMBL/GenBank/DDBJ databases">
        <authorList>
            <person name="Varghese N."/>
            <person name="Submissions S."/>
        </authorList>
    </citation>
    <scope>NUCLEOTIDE SEQUENCE [LARGE SCALE GENOMIC DNA]</scope>
    <source>
        <strain evidence="6">ES.061</strain>
    </source>
</reference>
<evidence type="ECO:0000313" key="5">
    <source>
        <dbReference type="EMBL" id="SEB37168.1"/>
    </source>
</evidence>
<dbReference type="InterPro" id="IPR002508">
    <property type="entry name" value="MurNAc-LAA_cat"/>
</dbReference>
<proteinExistence type="predicted"/>
<sequence>MHRRETVLHRPALLFSVVLAAIFLVFTNAFGADSALKAHDYKMAGDAQYTRIVVHFDRKPDFRWFLLRDPSRLVIDLPPTDFSFDPFELRPRGLVAAVQYGAVDAQRARLVFRAVGPFSVEKAEVKENETSDGFRLIIELRASSTEAFDAALRASMLKPETEARLEAPSRAQDRFTVALDPGHGGADGGARGVNGTVEKQITLLFSLELAKKLEETGLYRVVLTREDDRFLRLDERVRIAREKGADLFVSVHADAIAVRSVRGATVYTVSDKASDAEAAATAARENLSDEIAGKVPEEEQDEVEDILVDLIRRETHAFSIRFARTLIGKLSDTVQLVKNPHRYAGFRVLRAPDIPSVLLELGYLSNPKDEAQLRDPAWRAATMDAIIEAVGYFAKANGGARG</sequence>
<dbReference type="EC" id="3.5.1.28" evidence="2"/>
<organism evidence="5 6">
    <name type="scientific">Nitratireductor aquibiodomus</name>
    <dbReference type="NCBI Taxonomy" id="204799"/>
    <lineage>
        <taxon>Bacteria</taxon>
        <taxon>Pseudomonadati</taxon>
        <taxon>Pseudomonadota</taxon>
        <taxon>Alphaproteobacteria</taxon>
        <taxon>Hyphomicrobiales</taxon>
        <taxon>Phyllobacteriaceae</taxon>
        <taxon>Nitratireductor</taxon>
    </lineage>
</organism>
<dbReference type="Gene3D" id="2.60.40.3500">
    <property type="match status" value="1"/>
</dbReference>
<evidence type="ECO:0000256" key="2">
    <source>
        <dbReference type="ARBA" id="ARBA00011901"/>
    </source>
</evidence>
<dbReference type="RefSeq" id="WP_425286759.1">
    <property type="nucleotide sequence ID" value="NZ_FNSL01000001.1"/>
</dbReference>
<dbReference type="AlphaFoldDB" id="A0A1H4IV39"/>
<dbReference type="SUPFAM" id="SSF53187">
    <property type="entry name" value="Zn-dependent exopeptidases"/>
    <property type="match status" value="1"/>
</dbReference>
<dbReference type="Pfam" id="PF01520">
    <property type="entry name" value="Amidase_3"/>
    <property type="match status" value="1"/>
</dbReference>
<dbReference type="InterPro" id="IPR021731">
    <property type="entry name" value="AMIN_dom"/>
</dbReference>
<gene>
    <name evidence="5" type="ORF">SAMN05216452_0524</name>
</gene>
<dbReference type="Gene3D" id="3.40.630.40">
    <property type="entry name" value="Zn-dependent exopeptidases"/>
    <property type="match status" value="1"/>
</dbReference>
<dbReference type="GO" id="GO:0030288">
    <property type="term" value="C:outer membrane-bounded periplasmic space"/>
    <property type="evidence" value="ECO:0007669"/>
    <property type="project" value="TreeGrafter"/>
</dbReference>
<evidence type="ECO:0000259" key="4">
    <source>
        <dbReference type="SMART" id="SM00646"/>
    </source>
</evidence>
<evidence type="ECO:0000256" key="3">
    <source>
        <dbReference type="ARBA" id="ARBA00022801"/>
    </source>
</evidence>
<keyword evidence="6" id="KW-1185">Reference proteome</keyword>
<evidence type="ECO:0000313" key="6">
    <source>
        <dbReference type="Proteomes" id="UP000199064"/>
    </source>
</evidence>
<dbReference type="CDD" id="cd02696">
    <property type="entry name" value="MurNAc-LAA"/>
    <property type="match status" value="1"/>
</dbReference>
<feature type="domain" description="MurNAc-LAA" evidence="4">
    <location>
        <begin position="237"/>
        <end position="391"/>
    </location>
</feature>
<comment type="catalytic activity">
    <reaction evidence="1">
        <text>Hydrolyzes the link between N-acetylmuramoyl residues and L-amino acid residues in certain cell-wall glycopeptides.</text>
        <dbReference type="EC" id="3.5.1.28"/>
    </reaction>
</comment>
<evidence type="ECO:0000256" key="1">
    <source>
        <dbReference type="ARBA" id="ARBA00001561"/>
    </source>
</evidence>
<dbReference type="GO" id="GO:0008745">
    <property type="term" value="F:N-acetylmuramoyl-L-alanine amidase activity"/>
    <property type="evidence" value="ECO:0007669"/>
    <property type="project" value="UniProtKB-EC"/>
</dbReference>
<dbReference type="Pfam" id="PF11741">
    <property type="entry name" value="AMIN"/>
    <property type="match status" value="1"/>
</dbReference>
<dbReference type="PANTHER" id="PTHR30404">
    <property type="entry name" value="N-ACETYLMURAMOYL-L-ALANINE AMIDASE"/>
    <property type="match status" value="1"/>
</dbReference>